<proteinExistence type="predicted"/>
<protein>
    <submittedName>
        <fullName evidence="1">DUF262 domain-containing protein</fullName>
    </submittedName>
</protein>
<gene>
    <name evidence="1" type="ORF">HH195_05430</name>
</gene>
<dbReference type="EMBL" id="CP051754">
    <property type="protein sequence ID" value="QPJ85386.1"/>
    <property type="molecule type" value="Genomic_DNA"/>
</dbReference>
<keyword evidence="2" id="KW-1185">Reference proteome</keyword>
<name>A0ACD1BCY1_9CLOT</name>
<accession>A0ACD1BCY1</accession>
<reference evidence="1" key="1">
    <citation type="submission" date="2020-04" db="EMBL/GenBank/DDBJ databases">
        <title>A novel bacterium ('Candidatus Sarcina troglodytae' sp. nov.) linked to a protracted, uniformly lethal epizootic among sanctuary western chimpanzees (Pan troglodytes verus) in Sierra Leone.</title>
        <authorList>
            <person name="Owens L.A."/>
            <person name="Colitti B."/>
            <person name="Hirji I."/>
            <person name="Pizaro A."/>
            <person name="Jaffe J.E."/>
            <person name="Moittie S."/>
            <person name="Bishop-Lilly K.A."/>
            <person name="Estrella L.A."/>
            <person name="Voegtly L.J."/>
            <person name="Kuhn J.H."/>
            <person name="Suen G."/>
            <person name="Deblois C.L."/>
            <person name="Dunn C."/>
            <person name="Juan-Salles C."/>
            <person name="Goldberg T.L."/>
        </authorList>
    </citation>
    <scope>NUCLEOTIDE SEQUENCE</scope>
    <source>
        <strain evidence="1">JB2</strain>
    </source>
</reference>
<organism evidence="1 2">
    <name type="scientific">Candidatus Sarcina troglodytae</name>
    <dbReference type="NCBI Taxonomy" id="2726954"/>
    <lineage>
        <taxon>Bacteria</taxon>
        <taxon>Bacillati</taxon>
        <taxon>Bacillota</taxon>
        <taxon>Clostridia</taxon>
        <taxon>Eubacteriales</taxon>
        <taxon>Clostridiaceae</taxon>
        <taxon>Sarcina</taxon>
    </lineage>
</organism>
<evidence type="ECO:0000313" key="2">
    <source>
        <dbReference type="Proteomes" id="UP000594603"/>
    </source>
</evidence>
<sequence>MAYKTYTIKNIIEMINENKIYLPAIQRKFVWKPHQIEKLFDSIMRGYPIGTFLFWDLEENNVNKYTFYKFIQNYHERDNNKNEISPRPELRKNIIGVLDGQQRISSMYIALQGTYAYKKAYFSWNNDKAFPIRKLYLNLLGRTNNEDNEYEFKFLTIEESNCIDVNVLWFDVRKILEWGNDPEIDDYYDELIESTNDNIKIILNDKDIKKHIKKTIRILHQRIVQDYLISYFEIKEQELDKILDIFIRVNSAGTILSRSDLLFSTIIAHWQEGRDEIDKLITTLNKKGDGFKVNSDFIMRACLVLCDLPVIFKVEGFKESNIIKIKDNWDNIKDSLEKTFEIISDFGFSYENLTSNNAVIPIAYYLINGGCYDDTNKQEIKRYLIHSLVKKIYGGQSDTVISHIREALKNSQIIKNRKFNFDDLANEFELRSFKQLKITKDDLDEILNYKKGAYSFMILSLLYPQLRYGQVKFHQDHIHPDSFFTNAKLKELNLSKDEIVTWRDKKDRLPNLQLLEERDNQSKNKTEFKTWLDIVENKGVDKQKYIADNYIPLNTSYDIKNFNEFYMERRKILMQQIMNKL</sequence>
<evidence type="ECO:0000313" key="1">
    <source>
        <dbReference type="EMBL" id="QPJ85386.1"/>
    </source>
</evidence>
<dbReference type="Proteomes" id="UP000594603">
    <property type="component" value="Chromosome"/>
</dbReference>